<keyword evidence="4" id="KW-1185">Reference proteome</keyword>
<protein>
    <submittedName>
        <fullName evidence="3">Uncharacterized protein</fullName>
    </submittedName>
</protein>
<gene>
    <name evidence="3" type="ORF">URODEC1_LOCUS39296</name>
</gene>
<feature type="transmembrane region" description="Helical" evidence="2">
    <location>
        <begin position="109"/>
        <end position="127"/>
    </location>
</feature>
<sequence length="226" mass="22351">MDIAGMFRPALDKITSSIASSTARVLSFPGSFNDRTSPLLPELGPAAAKVHPAPPPLAPQEAAAPAPATTTVAHTFDVEAAPPLQATSAGNDGRGHEPDAESKRVAKSVYTVCLFVASASLVLFGNLPAGRGAVASKAAGAAAAAAPAVAAAAGESGASLYIADLAFISLGFFSSLGLSMFSIVARPGGGDAAVASVQKWGMVAAVASVIVAFALRMAMVLPAAPL</sequence>
<keyword evidence="2" id="KW-0472">Membrane</keyword>
<accession>A0ABC8YXI3</accession>
<evidence type="ECO:0000256" key="1">
    <source>
        <dbReference type="SAM" id="MobiDB-lite"/>
    </source>
</evidence>
<evidence type="ECO:0000313" key="3">
    <source>
        <dbReference type="EMBL" id="CAL4952063.1"/>
    </source>
</evidence>
<feature type="transmembrane region" description="Helical" evidence="2">
    <location>
        <begin position="165"/>
        <end position="185"/>
    </location>
</feature>
<dbReference type="EMBL" id="OZ075127">
    <property type="protein sequence ID" value="CAL4952063.1"/>
    <property type="molecule type" value="Genomic_DNA"/>
</dbReference>
<dbReference type="Proteomes" id="UP001497457">
    <property type="component" value="Chromosome 17b"/>
</dbReference>
<dbReference type="AlphaFoldDB" id="A0ABC8YXI3"/>
<proteinExistence type="predicted"/>
<organism evidence="3 4">
    <name type="scientific">Urochloa decumbens</name>
    <dbReference type="NCBI Taxonomy" id="240449"/>
    <lineage>
        <taxon>Eukaryota</taxon>
        <taxon>Viridiplantae</taxon>
        <taxon>Streptophyta</taxon>
        <taxon>Embryophyta</taxon>
        <taxon>Tracheophyta</taxon>
        <taxon>Spermatophyta</taxon>
        <taxon>Magnoliopsida</taxon>
        <taxon>Liliopsida</taxon>
        <taxon>Poales</taxon>
        <taxon>Poaceae</taxon>
        <taxon>PACMAD clade</taxon>
        <taxon>Panicoideae</taxon>
        <taxon>Panicodae</taxon>
        <taxon>Paniceae</taxon>
        <taxon>Melinidinae</taxon>
        <taxon>Urochloa</taxon>
    </lineage>
</organism>
<feature type="transmembrane region" description="Helical" evidence="2">
    <location>
        <begin position="133"/>
        <end position="153"/>
    </location>
</feature>
<evidence type="ECO:0000313" key="4">
    <source>
        <dbReference type="Proteomes" id="UP001497457"/>
    </source>
</evidence>
<keyword evidence="2" id="KW-1133">Transmembrane helix</keyword>
<feature type="transmembrane region" description="Helical" evidence="2">
    <location>
        <begin position="200"/>
        <end position="221"/>
    </location>
</feature>
<feature type="compositionally biased region" description="Low complexity" evidence="1">
    <location>
        <begin position="59"/>
        <end position="68"/>
    </location>
</feature>
<evidence type="ECO:0000256" key="2">
    <source>
        <dbReference type="SAM" id="Phobius"/>
    </source>
</evidence>
<reference evidence="3" key="1">
    <citation type="submission" date="2024-10" db="EMBL/GenBank/DDBJ databases">
        <authorList>
            <person name="Ryan C."/>
        </authorList>
    </citation>
    <scope>NUCLEOTIDE SEQUENCE [LARGE SCALE GENOMIC DNA]</scope>
</reference>
<name>A0ABC8YXI3_9POAL</name>
<feature type="region of interest" description="Disordered" evidence="1">
    <location>
        <begin position="45"/>
        <end position="69"/>
    </location>
</feature>
<keyword evidence="2" id="KW-0812">Transmembrane</keyword>